<dbReference type="EMBL" id="JBBPHU010000001">
    <property type="protein sequence ID" value="KAK7523979.1"/>
    <property type="molecule type" value="Genomic_DNA"/>
</dbReference>
<evidence type="ECO:0000313" key="1">
    <source>
        <dbReference type="EMBL" id="KAK7523979.1"/>
    </source>
</evidence>
<evidence type="ECO:0008006" key="3">
    <source>
        <dbReference type="Google" id="ProtNLM"/>
    </source>
</evidence>
<organism evidence="1 2">
    <name type="scientific">Phyllosticta citriasiana</name>
    <dbReference type="NCBI Taxonomy" id="595635"/>
    <lineage>
        <taxon>Eukaryota</taxon>
        <taxon>Fungi</taxon>
        <taxon>Dikarya</taxon>
        <taxon>Ascomycota</taxon>
        <taxon>Pezizomycotina</taxon>
        <taxon>Dothideomycetes</taxon>
        <taxon>Dothideomycetes incertae sedis</taxon>
        <taxon>Botryosphaeriales</taxon>
        <taxon>Phyllostictaceae</taxon>
        <taxon>Phyllosticta</taxon>
    </lineage>
</organism>
<proteinExistence type="predicted"/>
<evidence type="ECO:0000313" key="2">
    <source>
        <dbReference type="Proteomes" id="UP001363622"/>
    </source>
</evidence>
<comment type="caution">
    <text evidence="1">The sequence shown here is derived from an EMBL/GenBank/DDBJ whole genome shotgun (WGS) entry which is preliminary data.</text>
</comment>
<reference evidence="1 2" key="1">
    <citation type="submission" date="2024-04" db="EMBL/GenBank/DDBJ databases">
        <title>Phyllosticta paracitricarpa is synonymous to the EU quarantine fungus P. citricarpa based on phylogenomic analyses.</title>
        <authorList>
            <consortium name="Lawrence Berkeley National Laboratory"/>
            <person name="Van Ingen-Buijs V.A."/>
            <person name="Van Westerhoven A.C."/>
            <person name="Haridas S."/>
            <person name="Skiadas P."/>
            <person name="Martin F."/>
            <person name="Groenewald J.Z."/>
            <person name="Crous P.W."/>
            <person name="Seidl M.F."/>
        </authorList>
    </citation>
    <scope>NUCLEOTIDE SEQUENCE [LARGE SCALE GENOMIC DNA]</scope>
    <source>
        <strain evidence="1 2">CBS 123371</strain>
    </source>
</reference>
<gene>
    <name evidence="1" type="ORF">IWZ03DRAFT_15780</name>
</gene>
<name>A0ABR1L0M9_9PEZI</name>
<protein>
    <recommendedName>
        <fullName evidence="3">Secreted protein</fullName>
    </recommendedName>
</protein>
<sequence length="102" mass="11157">MNIAFLGLIQHATVAADDCSLTSSLHLLSMSERMLPVCGLSASFSPSFLFIATLLVDACSILSYGSTLVRRTLFDIVIVKRTDGASNGVFRQIRVTSFLHRY</sequence>
<keyword evidence="2" id="KW-1185">Reference proteome</keyword>
<dbReference type="Proteomes" id="UP001363622">
    <property type="component" value="Unassembled WGS sequence"/>
</dbReference>
<accession>A0ABR1L0M9</accession>